<feature type="region of interest" description="Disordered" evidence="2">
    <location>
        <begin position="179"/>
        <end position="198"/>
    </location>
</feature>
<evidence type="ECO:0000256" key="1">
    <source>
        <dbReference type="SAM" id="Coils"/>
    </source>
</evidence>
<protein>
    <recommendedName>
        <fullName evidence="3">F-box domain-containing protein</fullName>
    </recommendedName>
</protein>
<feature type="region of interest" description="Disordered" evidence="2">
    <location>
        <begin position="1"/>
        <end position="23"/>
    </location>
</feature>
<feature type="domain" description="F-box" evidence="3">
    <location>
        <begin position="126"/>
        <end position="170"/>
    </location>
</feature>
<dbReference type="Pfam" id="PF00646">
    <property type="entry name" value="F-box"/>
    <property type="match status" value="1"/>
</dbReference>
<organism evidence="4 5">
    <name type="scientific">Alternaria tenuissima</name>
    <dbReference type="NCBI Taxonomy" id="119927"/>
    <lineage>
        <taxon>Eukaryota</taxon>
        <taxon>Fungi</taxon>
        <taxon>Dikarya</taxon>
        <taxon>Ascomycota</taxon>
        <taxon>Pezizomycotina</taxon>
        <taxon>Dothideomycetes</taxon>
        <taxon>Pleosporomycetidae</taxon>
        <taxon>Pleosporales</taxon>
        <taxon>Pleosporineae</taxon>
        <taxon>Pleosporaceae</taxon>
        <taxon>Alternaria</taxon>
        <taxon>Alternaria sect. Alternaria</taxon>
        <taxon>Alternaria alternata complex</taxon>
    </lineage>
</organism>
<feature type="region of interest" description="Disordered" evidence="2">
    <location>
        <begin position="530"/>
        <end position="552"/>
    </location>
</feature>
<dbReference type="InterPro" id="IPR001810">
    <property type="entry name" value="F-box_dom"/>
</dbReference>
<proteinExistence type="predicted"/>
<evidence type="ECO:0000256" key="2">
    <source>
        <dbReference type="SAM" id="MobiDB-lite"/>
    </source>
</evidence>
<accession>A0ABY0FNG8</accession>
<feature type="region of interest" description="Disordered" evidence="2">
    <location>
        <begin position="61"/>
        <end position="80"/>
    </location>
</feature>
<gene>
    <name evidence="4" type="ORF">AA0119_g13499</name>
</gene>
<dbReference type="EMBL" id="PDXF01000303">
    <property type="protein sequence ID" value="RYN80463.1"/>
    <property type="molecule type" value="Genomic_DNA"/>
</dbReference>
<keyword evidence="5" id="KW-1185">Reference proteome</keyword>
<feature type="coiled-coil region" evidence="1">
    <location>
        <begin position="502"/>
        <end position="529"/>
    </location>
</feature>
<dbReference type="InterPro" id="IPR036047">
    <property type="entry name" value="F-box-like_dom_sf"/>
</dbReference>
<feature type="compositionally biased region" description="Polar residues" evidence="2">
    <location>
        <begin position="531"/>
        <end position="543"/>
    </location>
</feature>
<sequence length="760" mass="86974">MLDRTLKTSDTGEPAHVPPPETHTVIDANLDKRFPGRKRQRACDATQQEIGKQLRLTLEAARSETGCPSSEEPGQEVGSLEQELKDLDEQLEQVRQERKNIRDATKCLTTPNTTQAQPLNKSAVGNSHLRNLPGELLLLVAEFLDYADMRNLKDTCKRLSDIFRPDWEKLTQRLDKFENGLTKSTSPPTDSCTPRTNLTPTTGYAEDDLVKLRSWAKRILWKEAHLKENIRNVLVQNAMEQVHRDDMPTCLEWLEQDKWRKEFAPEAFTKLGPRVQLFFTELMKATWRDHSDTVQEQFLCHSIAQELARLEEEGEPCSESQRHGNLSLSYLFCREWANMGPVRMELHSQHPEEIWTACRDCGDKVMDDPYLERLMRPRYRSQWPLDNSTTEQQRQNSFDATHRRICRRTSQIYLIRRLFNNQAKQAGNFTMKMSDTAEPAHVLPPETHTVINANLDRRSPRRKRKRACGATQQETGEQPRLTLKAARSETGCLSSKKPGQEVESLEQEYQKVTEELKQTRQKLENIRDTTKCSTTPNTTQAQPLTDLATPPASSLTQSQTQIVNVNMGSSSLPVKLFGQILLYCVVPPGQGTDAVDFTMEGVLFLFASASRVHKTWQQTIKDTPRLQQFMFLRESDSPTKPVLNPFISRITKVARQDGQRGNCASASWRKMLVAHVSTPYMYLEARGVDIGTFKNLHYMTCKSNVRMCSLVECVAEPISEISMREGTKKDGFTYAVTPYKGSRQSKGDVISYQKYHWNDR</sequence>
<evidence type="ECO:0000313" key="5">
    <source>
        <dbReference type="Proteomes" id="UP000293195"/>
    </source>
</evidence>
<comment type="caution">
    <text evidence="4">The sequence shown here is derived from an EMBL/GenBank/DDBJ whole genome shotgun (WGS) entry which is preliminary data.</text>
</comment>
<evidence type="ECO:0000313" key="4">
    <source>
        <dbReference type="EMBL" id="RYN80463.1"/>
    </source>
</evidence>
<feature type="region of interest" description="Disordered" evidence="2">
    <location>
        <begin position="457"/>
        <end position="478"/>
    </location>
</feature>
<dbReference type="Proteomes" id="UP000293195">
    <property type="component" value="Unassembled WGS sequence"/>
</dbReference>
<dbReference type="PROSITE" id="PS50181">
    <property type="entry name" value="FBOX"/>
    <property type="match status" value="1"/>
</dbReference>
<feature type="compositionally biased region" description="Polar residues" evidence="2">
    <location>
        <begin position="181"/>
        <end position="198"/>
    </location>
</feature>
<name>A0ABY0FNG8_9PLEO</name>
<evidence type="ECO:0000259" key="3">
    <source>
        <dbReference type="PROSITE" id="PS50181"/>
    </source>
</evidence>
<reference evidence="5" key="1">
    <citation type="journal article" date="2019" name="bioRxiv">
        <title>Genomics, evolutionary history and diagnostics of the Alternaria alternata species group including apple and Asian pear pathotypes.</title>
        <authorList>
            <person name="Armitage A.D."/>
            <person name="Cockerton H.M."/>
            <person name="Sreenivasaprasad S."/>
            <person name="Woodhall J.W."/>
            <person name="Lane C.R."/>
            <person name="Harrison R.J."/>
            <person name="Clarkson J.P."/>
        </authorList>
    </citation>
    <scope>NUCLEOTIDE SEQUENCE [LARGE SCALE GENOMIC DNA]</scope>
    <source>
        <strain evidence="5">FERA 635</strain>
    </source>
</reference>
<keyword evidence="1" id="KW-0175">Coiled coil</keyword>
<dbReference type="SUPFAM" id="SSF81383">
    <property type="entry name" value="F-box domain"/>
    <property type="match status" value="1"/>
</dbReference>